<accession>A0AAP0G5P5</accession>
<organism evidence="1 2">
    <name type="scientific">Platanthera zijinensis</name>
    <dbReference type="NCBI Taxonomy" id="2320716"/>
    <lineage>
        <taxon>Eukaryota</taxon>
        <taxon>Viridiplantae</taxon>
        <taxon>Streptophyta</taxon>
        <taxon>Embryophyta</taxon>
        <taxon>Tracheophyta</taxon>
        <taxon>Spermatophyta</taxon>
        <taxon>Magnoliopsida</taxon>
        <taxon>Liliopsida</taxon>
        <taxon>Asparagales</taxon>
        <taxon>Orchidaceae</taxon>
        <taxon>Orchidoideae</taxon>
        <taxon>Orchideae</taxon>
        <taxon>Orchidinae</taxon>
        <taxon>Platanthera</taxon>
    </lineage>
</organism>
<gene>
    <name evidence="1" type="ORF">KSP39_PZI010881</name>
</gene>
<dbReference type="EMBL" id="JBBWWQ010000009">
    <property type="protein sequence ID" value="KAK8938651.1"/>
    <property type="molecule type" value="Genomic_DNA"/>
</dbReference>
<reference evidence="1 2" key="1">
    <citation type="journal article" date="2022" name="Nat. Plants">
        <title>Genomes of leafy and leafless Platanthera orchids illuminate the evolution of mycoheterotrophy.</title>
        <authorList>
            <person name="Li M.H."/>
            <person name="Liu K.W."/>
            <person name="Li Z."/>
            <person name="Lu H.C."/>
            <person name="Ye Q.L."/>
            <person name="Zhang D."/>
            <person name="Wang J.Y."/>
            <person name="Li Y.F."/>
            <person name="Zhong Z.M."/>
            <person name="Liu X."/>
            <person name="Yu X."/>
            <person name="Liu D.K."/>
            <person name="Tu X.D."/>
            <person name="Liu B."/>
            <person name="Hao Y."/>
            <person name="Liao X.Y."/>
            <person name="Jiang Y.T."/>
            <person name="Sun W.H."/>
            <person name="Chen J."/>
            <person name="Chen Y.Q."/>
            <person name="Ai Y."/>
            <person name="Zhai J.W."/>
            <person name="Wu S.S."/>
            <person name="Zhou Z."/>
            <person name="Hsiao Y.Y."/>
            <person name="Wu W.L."/>
            <person name="Chen Y.Y."/>
            <person name="Lin Y.F."/>
            <person name="Hsu J.L."/>
            <person name="Li C.Y."/>
            <person name="Wang Z.W."/>
            <person name="Zhao X."/>
            <person name="Zhong W.Y."/>
            <person name="Ma X.K."/>
            <person name="Ma L."/>
            <person name="Huang J."/>
            <person name="Chen G.Z."/>
            <person name="Huang M.Z."/>
            <person name="Huang L."/>
            <person name="Peng D.H."/>
            <person name="Luo Y.B."/>
            <person name="Zou S.Q."/>
            <person name="Chen S.P."/>
            <person name="Lan S."/>
            <person name="Tsai W.C."/>
            <person name="Van de Peer Y."/>
            <person name="Liu Z.J."/>
        </authorList>
    </citation>
    <scope>NUCLEOTIDE SEQUENCE [LARGE SCALE GENOMIC DNA]</scope>
    <source>
        <strain evidence="1">Lor287</strain>
    </source>
</reference>
<name>A0AAP0G5P5_9ASPA</name>
<evidence type="ECO:0000313" key="2">
    <source>
        <dbReference type="Proteomes" id="UP001418222"/>
    </source>
</evidence>
<sequence>MASFGLRIHAGRRVSHRPALGNPQHRGNRGGRRAVWISYFQQGNLRNLENSELLSLGLRLSFTDASGSILKPWFYFYTVLQVPTLQS</sequence>
<dbReference type="Proteomes" id="UP001418222">
    <property type="component" value="Unassembled WGS sequence"/>
</dbReference>
<proteinExistence type="predicted"/>
<evidence type="ECO:0000313" key="1">
    <source>
        <dbReference type="EMBL" id="KAK8938651.1"/>
    </source>
</evidence>
<keyword evidence="2" id="KW-1185">Reference proteome</keyword>
<dbReference type="AlphaFoldDB" id="A0AAP0G5P5"/>
<protein>
    <submittedName>
        <fullName evidence="1">Uncharacterized protein</fullName>
    </submittedName>
</protein>
<comment type="caution">
    <text evidence="1">The sequence shown here is derived from an EMBL/GenBank/DDBJ whole genome shotgun (WGS) entry which is preliminary data.</text>
</comment>